<dbReference type="Bgee" id="ENSNBRG00000019358">
    <property type="expression patterns" value="Expressed in testis and 9 other cell types or tissues"/>
</dbReference>
<dbReference type="Gene3D" id="1.25.40.800">
    <property type="match status" value="1"/>
</dbReference>
<keyword evidence="3" id="KW-0805">Transcription regulation</keyword>
<feature type="domain" description="CCR4-NOT transcription complex subunit 1 HEAT repeat" evidence="12">
    <location>
        <begin position="487"/>
        <end position="643"/>
    </location>
</feature>
<dbReference type="InterPro" id="IPR032191">
    <property type="entry name" value="CNOT1_CAF1_bind"/>
</dbReference>
<evidence type="ECO:0000259" key="8">
    <source>
        <dbReference type="Pfam" id="PF04054"/>
    </source>
</evidence>
<dbReference type="Pfam" id="PF16415">
    <property type="entry name" value="CNOT1_CAF1_bind"/>
    <property type="match status" value="1"/>
</dbReference>
<dbReference type="GO" id="GO:0017148">
    <property type="term" value="P:negative regulation of translation"/>
    <property type="evidence" value="ECO:0007669"/>
    <property type="project" value="InterPro"/>
</dbReference>
<evidence type="ECO:0000259" key="12">
    <source>
        <dbReference type="Pfam" id="PF16418"/>
    </source>
</evidence>
<dbReference type="InterPro" id="IPR024557">
    <property type="entry name" value="CNOT1_dom_4"/>
</dbReference>
<dbReference type="PANTHER" id="PTHR13162">
    <property type="entry name" value="CCR4-NOT TRANSCRIPTION COMPLEX"/>
    <property type="match status" value="1"/>
</dbReference>
<dbReference type="InterPro" id="IPR055454">
    <property type="entry name" value="CNOT1-like_NOT1_connector"/>
</dbReference>
<evidence type="ECO:0000313" key="16">
    <source>
        <dbReference type="Proteomes" id="UP000261580"/>
    </source>
</evidence>
<accession>A0A3Q4I585</accession>
<feature type="domain" description="CCR4-NOT transcription complex subunit 1" evidence="9">
    <location>
        <begin position="1255"/>
        <end position="1392"/>
    </location>
</feature>
<dbReference type="GeneTree" id="ENSGT00390000014869"/>
<comment type="subcellular location">
    <subcellularLocation>
        <location evidence="1">Nucleus</location>
    </subcellularLocation>
</comment>
<dbReference type="FunFam" id="1.25.40.800:FF:000001">
    <property type="entry name" value="CCR4-NOT transcription complex subunit 1"/>
    <property type="match status" value="1"/>
</dbReference>
<dbReference type="Pfam" id="PF16418">
    <property type="entry name" value="CNOT1_HEAT"/>
    <property type="match status" value="1"/>
</dbReference>
<evidence type="ECO:0000259" key="14">
    <source>
        <dbReference type="Pfam" id="PF23590"/>
    </source>
</evidence>
<dbReference type="PANTHER" id="PTHR13162:SF8">
    <property type="entry name" value="CCR4-NOT TRANSCRIPTION COMPLEX SUBUNIT 1"/>
    <property type="match status" value="1"/>
</dbReference>
<dbReference type="InterPro" id="IPR040398">
    <property type="entry name" value="Not1"/>
</dbReference>
<dbReference type="GO" id="GO:0000288">
    <property type="term" value="P:nuclear-transcribed mRNA catabolic process, deadenylation-dependent decay"/>
    <property type="evidence" value="ECO:0007669"/>
    <property type="project" value="TreeGrafter"/>
</dbReference>
<feature type="region of interest" description="Disordered" evidence="7">
    <location>
        <begin position="999"/>
        <end position="1028"/>
    </location>
</feature>
<dbReference type="GO" id="GO:0000932">
    <property type="term" value="C:P-body"/>
    <property type="evidence" value="ECO:0007669"/>
    <property type="project" value="TreeGrafter"/>
</dbReference>
<evidence type="ECO:0000259" key="10">
    <source>
        <dbReference type="Pfam" id="PF16415"/>
    </source>
</evidence>
<evidence type="ECO:0000256" key="4">
    <source>
        <dbReference type="ARBA" id="ARBA00023163"/>
    </source>
</evidence>
<reference evidence="15" key="1">
    <citation type="submission" date="2025-08" db="UniProtKB">
        <authorList>
            <consortium name="Ensembl"/>
        </authorList>
    </citation>
    <scope>IDENTIFICATION</scope>
</reference>
<dbReference type="GO" id="GO:0005634">
    <property type="term" value="C:nucleus"/>
    <property type="evidence" value="ECO:0007669"/>
    <property type="project" value="UniProtKB-SubCell"/>
</dbReference>
<evidence type="ECO:0000313" key="15">
    <source>
        <dbReference type="Ensembl" id="ENSNBRP00000025432.1"/>
    </source>
</evidence>
<dbReference type="InterPro" id="IPR055104">
    <property type="entry name" value="CNOT1_1st"/>
</dbReference>
<keyword evidence="16" id="KW-1185">Reference proteome</keyword>
<dbReference type="FunFam" id="1.25.40.840:FF:000001">
    <property type="entry name" value="Ccr4-not transcription complex subunit 1 isoform"/>
    <property type="match status" value="1"/>
</dbReference>
<dbReference type="Gene3D" id="1.25.40.180">
    <property type="match status" value="2"/>
</dbReference>
<dbReference type="FunFam" id="1.25.40.790:FF:000001">
    <property type="entry name" value="Ccr4-not transcription complex subunit 1 isoform"/>
    <property type="match status" value="1"/>
</dbReference>
<evidence type="ECO:0000259" key="11">
    <source>
        <dbReference type="Pfam" id="PF16417"/>
    </source>
</evidence>
<feature type="compositionally biased region" description="Pro residues" evidence="7">
    <location>
        <begin position="739"/>
        <end position="749"/>
    </location>
</feature>
<feature type="compositionally biased region" description="Low complexity" evidence="7">
    <location>
        <begin position="722"/>
        <end position="738"/>
    </location>
</feature>
<feature type="compositionally biased region" description="Low complexity" evidence="7">
    <location>
        <begin position="1014"/>
        <end position="1028"/>
    </location>
</feature>
<dbReference type="Proteomes" id="UP000261580">
    <property type="component" value="Unassembled WGS sequence"/>
</dbReference>
<dbReference type="STRING" id="32507.ENSNBRP00000025432"/>
<feature type="domain" description="CCR4-NOT transcription complex subunit 1 TTP binding" evidence="11">
    <location>
        <begin position="800"/>
        <end position="977"/>
    </location>
</feature>
<name>A0A3Q4I585_NEOBR</name>
<sequence>MNLDSLSLALSQISYLVDNLTKKNYRASQQEIQHIVNRHGPEADRHLLRCLFSHVDFSGDGKSSGKDFHQVTLNLRRLNSGFSYLLLSYKSLKPSAHLFTQLSKVLKLSKVQEVIFGLALLNSSNTDLRGFAAQFIKQKLPDLLRSYVDADLGGNQEGGFQDIAIEVLHLLLSHLLFGQKGASGVGQEQIDAFLKTLCRDFPQERCPVVLAPLLYPEKRDILMDRILPDSGELAKTRMESSLAEFIQEVGYGFCASLDECRNIIVQYGVREVTASQVARVLGMMARTHSGLTDGIPLQSISAPGSGIWSDGKDKNDGSQTHTWNVEVLIDIVKEVNPNLNFKEVTYELDHPGFIIRDSKGLQVVVYGIQRGLGIESFPVDLIYRPWKHAEGQLSFIQHSLMNPEVFCFADYPCHTVAIDILKAPPEDDNREIATWKSLDLVESLLRLSEVGQYEQVKQLFSFPIKHCPDMLVLALLQITTSWHTLRHELISTLMPIFLGNHPNSAIILHYAWHGQGQSPSIRQLIMHSMAEWYMRGEQYDQAKLSRILDVAQDLKSLSMLLNGTPFAFVIDLAALASRREYLKLDKWLTDKIREHGEPFIQACVTFLKRRCPSIMGGLAPDKDQPKSAQLPPETLATMLACLQSCAGSVSQELSETILTMVANCSNVMNKARQPPPGVMPKGRAPSTSTLDAISPVQMDPLSGIGGLNLGPSATSLNPSISFPTPVNTPFNNPQSPAKAFPPLPNPNPSTPFGSISGLPSQLPGPLGTGIGPGLGMPAGSTDPFGPRKMSTPGLNPPTFQQTDLSQVWPEANQHFSKEIDDEANSYFQRIYNHPPHPTMSVDEVLEMLQRFKDSTIKREREVFNCMLRNLFEEYRFFPQYPDKELHITACLFGGIIEKGLVTYMALGLALRYVLEALRKPYGSKMYYFGIAALDRFKNRLKDYPQYCQHLASIGHFLQFPHHLQEYIEYGQQSRDPPVKMQGSITTPGSLALVQAQAQSQQPAGLKAPQPGQPSTLVTTTTTTTTASKTSTIARPTATNFKKDVPPSINTTNIDTLLVATDQTERIVEPPENVQEKIAFIFNNLSQSNMTQKVEELKETVKEEFMPWVSQYLVMKRVSIEPNFHIQVNDGVRSSLLPCFCLLQLNLKFEIEVLCKNLSLDINELKPGTLLKDKEKLKNLEEQLSAPKKEAKPPEEMLPVSTAAPPSTPAATTTTCTTTGPPTPQFSYHDINVYALAGLAPHININVNIPLLQAHPQLKQCVRQSVERAVQELVHPVVDRSIKIAMTTCEQIIRKDFALDSEESRMRVAAHHMMRNLTAGMAMITCREPLLMSIATNLKNSFAAALRAPTPQQRDMMEEAAARIAQDNCELACCFIQKTAVEKAGPEMDKRLSLSNGVPVLQVGGVDPKQLAVYEEFARNVPGFLPSNDLSQPTGFLAQPMKAVEGLLDATSGADADLLLRYRECHLLVLKALQDGRAYGPQWCNKQITRCLIECRDEYKYNVEAVELLIRNHLVNMQQYDLHLAQSMENGLHYMAVAFAMQLVKLLLVDERSVSHVTEADLFHTIETLMRTCAHSRANAPEGLPQLMDVVRSNYEAMIDRAHGGPNFMMHSGISQASEYDDPPGLREKAEYLLREWVNLYHSAAAGRDSTKAFSAFVGQMHQQGILKTDDLITRFFRLCTEMCVEISYRAQAEQQHNPAASAAIIRAKCYHNLDAFVRLIALLVKHSGEATNTVTKINLLNKVLGIVVGVLIQDHDVRQTEFQQLPYHRIFIMLLLELNAPEHVLETINFQTLTAFCNTFHILRPTKAPGFVYAWLELISHRIFIARMLAHTPQQKGWPMYAQLLIDLFKYLAPFLRNVELNKPMQILYKGTLRVLLVLLHDFPEFLCDYHYGFCDVIPPNCIQLRNLILSAFPRNMRLPDPFTPNLKVDMLSEINIAPRILTNFTGVMPSQFKKDLDSYLKTRSPVTFLSELRSNLQVSNEPGNRYNIQLINALVLYVGTQAIAHIHNKGSTPSMSTITHSAHMDIFQNLAVDLDTEGRYLFLNAIANQLRYPNSHTHYFSCTMLYLFAEANTEAIQEQITRVLLERLIVNRPHPWGLLITFIELIKNPAFKFWSHDFVHCAPEIEKLFQSVAQCCMGQKQAQQVMEGTGAS</sequence>
<organism evidence="15 16">
    <name type="scientific">Neolamprologus brichardi</name>
    <name type="common">Fairy cichlid</name>
    <name type="synonym">Lamprologus brichardi</name>
    <dbReference type="NCBI Taxonomy" id="32507"/>
    <lineage>
        <taxon>Eukaryota</taxon>
        <taxon>Metazoa</taxon>
        <taxon>Chordata</taxon>
        <taxon>Craniata</taxon>
        <taxon>Vertebrata</taxon>
        <taxon>Euteleostomi</taxon>
        <taxon>Actinopterygii</taxon>
        <taxon>Neopterygii</taxon>
        <taxon>Teleostei</taxon>
        <taxon>Neoteleostei</taxon>
        <taxon>Acanthomorphata</taxon>
        <taxon>Ovalentaria</taxon>
        <taxon>Cichlomorphae</taxon>
        <taxon>Cichliformes</taxon>
        <taxon>Cichlidae</taxon>
        <taxon>African cichlids</taxon>
        <taxon>Pseudocrenilabrinae</taxon>
        <taxon>Lamprologini</taxon>
        <taxon>Neolamprologus</taxon>
    </lineage>
</organism>
<dbReference type="InterPro" id="IPR007196">
    <property type="entry name" value="CCR4-Not_Not1_C"/>
</dbReference>
<dbReference type="InterPro" id="IPR032194">
    <property type="entry name" value="CNOT1_HEAT"/>
</dbReference>
<dbReference type="InterPro" id="IPR032193">
    <property type="entry name" value="CNOT1_TTP_bind"/>
</dbReference>
<dbReference type="Ensembl" id="ENSNBRT00000026098.1">
    <property type="protein sequence ID" value="ENSNBRP00000025432.1"/>
    <property type="gene ID" value="ENSNBRG00000019358.1"/>
</dbReference>
<dbReference type="InterPro" id="IPR038535">
    <property type="entry name" value="CNOT1_TTP_bind_sf"/>
</dbReference>
<feature type="compositionally biased region" description="Low complexity" evidence="7">
    <location>
        <begin position="1201"/>
        <end position="1219"/>
    </location>
</feature>
<feature type="region of interest" description="Disordered" evidence="7">
    <location>
        <begin position="1183"/>
        <end position="1219"/>
    </location>
</feature>
<dbReference type="Pfam" id="PF23590">
    <property type="entry name" value="NOT1_connector"/>
    <property type="match status" value="1"/>
</dbReference>
<evidence type="ECO:0000256" key="6">
    <source>
        <dbReference type="ARBA" id="ARBA00025717"/>
    </source>
</evidence>
<dbReference type="GO" id="GO:0060090">
    <property type="term" value="F:molecular adaptor activity"/>
    <property type="evidence" value="ECO:0007669"/>
    <property type="project" value="TreeGrafter"/>
</dbReference>
<keyword evidence="4" id="KW-0804">Transcription</keyword>
<feature type="region of interest" description="Disordered" evidence="7">
    <location>
        <begin position="720"/>
        <end position="793"/>
    </location>
</feature>
<feature type="domain" description="CCR4-NOT transcription complex subunit 1-like NOT1 connector" evidence="14">
    <location>
        <begin position="1440"/>
        <end position="1591"/>
    </location>
</feature>
<dbReference type="Pfam" id="PF12842">
    <property type="entry name" value="DUF3819"/>
    <property type="match status" value="1"/>
</dbReference>
<feature type="compositionally biased region" description="Gly residues" evidence="7">
    <location>
        <begin position="766"/>
        <end position="776"/>
    </location>
</feature>
<keyword evidence="2" id="KW-0678">Repressor</keyword>
<comment type="similarity">
    <text evidence="6">Belongs to the CNOT1 family.</text>
</comment>
<proteinExistence type="inferred from homology"/>
<feature type="domain" description="CCR4-NOT transcription complex subunit 1 N-terminal" evidence="13">
    <location>
        <begin position="30"/>
        <end position="214"/>
    </location>
</feature>
<dbReference type="OMA" id="VECHYQL"/>
<dbReference type="CDD" id="cd20710">
    <property type="entry name" value="NOT1_connector"/>
    <property type="match status" value="1"/>
</dbReference>
<evidence type="ECO:0000259" key="9">
    <source>
        <dbReference type="Pfam" id="PF12842"/>
    </source>
</evidence>
<dbReference type="Gene3D" id="1.25.40.840">
    <property type="entry name" value="CCR4-NOT transcription complex subunit 1 TTP binding domain"/>
    <property type="match status" value="1"/>
</dbReference>
<dbReference type="Gene3D" id="1.25.40.790">
    <property type="match status" value="1"/>
</dbReference>
<feature type="domain" description="CCR4-Not complex component Not1 C-terminal" evidence="8">
    <location>
        <begin position="1775"/>
        <end position="2134"/>
    </location>
</feature>
<feature type="domain" description="CCR4-NOT transcription complex subunit 1 CAF1-binding" evidence="10">
    <location>
        <begin position="1066"/>
        <end position="1124"/>
    </location>
</feature>
<evidence type="ECO:0000259" key="13">
    <source>
        <dbReference type="Pfam" id="PF22940"/>
    </source>
</evidence>
<evidence type="ECO:0000256" key="7">
    <source>
        <dbReference type="SAM" id="MobiDB-lite"/>
    </source>
</evidence>
<dbReference type="GO" id="GO:0030015">
    <property type="term" value="C:CCR4-NOT core complex"/>
    <property type="evidence" value="ECO:0007669"/>
    <property type="project" value="InterPro"/>
</dbReference>
<feature type="compositionally biased region" description="Basic and acidic residues" evidence="7">
    <location>
        <begin position="1183"/>
        <end position="1194"/>
    </location>
</feature>
<protein>
    <submittedName>
        <fullName evidence="15">CCR4-NOT transcription complex, subunit 1</fullName>
    </submittedName>
</protein>
<dbReference type="Pfam" id="PF04054">
    <property type="entry name" value="Not1"/>
    <property type="match status" value="1"/>
</dbReference>
<dbReference type="Pfam" id="PF16417">
    <property type="entry name" value="CNOT1_TTP_bind"/>
    <property type="match status" value="1"/>
</dbReference>
<evidence type="ECO:0000256" key="2">
    <source>
        <dbReference type="ARBA" id="ARBA00022491"/>
    </source>
</evidence>
<reference evidence="15" key="2">
    <citation type="submission" date="2025-09" db="UniProtKB">
        <authorList>
            <consortium name="Ensembl"/>
        </authorList>
    </citation>
    <scope>IDENTIFICATION</scope>
</reference>
<dbReference type="Pfam" id="PF22940">
    <property type="entry name" value="CNOT1_1st"/>
    <property type="match status" value="1"/>
</dbReference>
<evidence type="ECO:0000256" key="1">
    <source>
        <dbReference type="ARBA" id="ARBA00004123"/>
    </source>
</evidence>
<evidence type="ECO:0000256" key="5">
    <source>
        <dbReference type="ARBA" id="ARBA00023242"/>
    </source>
</evidence>
<keyword evidence="5" id="KW-0539">Nucleus</keyword>
<evidence type="ECO:0000256" key="3">
    <source>
        <dbReference type="ARBA" id="ARBA00023015"/>
    </source>
</evidence>